<proteinExistence type="inferred from homology"/>
<evidence type="ECO:0000256" key="1">
    <source>
        <dbReference type="ARBA" id="ARBA00006479"/>
    </source>
</evidence>
<dbReference type="Pfam" id="PF00480">
    <property type="entry name" value="ROK"/>
    <property type="match status" value="1"/>
</dbReference>
<organism evidence="2 3">
    <name type="scientific">Jiangella aurantiaca</name>
    <dbReference type="NCBI Taxonomy" id="2530373"/>
    <lineage>
        <taxon>Bacteria</taxon>
        <taxon>Bacillati</taxon>
        <taxon>Actinomycetota</taxon>
        <taxon>Actinomycetes</taxon>
        <taxon>Jiangellales</taxon>
        <taxon>Jiangellaceae</taxon>
        <taxon>Jiangella</taxon>
    </lineage>
</organism>
<sequence>MPAGRRWRARHQARRLRPGPRCARGGLMTWRSTHSIHPVTMRQQNLATVLKVILAHGPIPRADITEIAGTSSGTTTKLTAALIEAGIVKELTASGPTAGAGRPRVPLDLDTASRAVLTLHIGVHYSLVAAVDIRAEQILQRKVEHRSADAREVIQRAAGALAELRRQLGGRLVIGVGITSGGTVDHTAGRLMHHADLGWTSVPVRDLVAEQLGLEVVYDNEARGEALAELTFGVGSRADNVIALFVGSVVEAAIVVDRRIHRGAHGVAGTVTHLPVGEARGPRCECGRRNCLRMVASNTGLLTIAREQGIATESTTYEELVERSAGGDDAVAELLALRARWVGEAVGVLTDLLDPDAVTLSGNATHAEGFLDAVRTGMRSADPTRPDEVVQLATFGEQSTAAAAAALLLDRYFADPVAFEPGLDTNHGG</sequence>
<evidence type="ECO:0000313" key="2">
    <source>
        <dbReference type="EMBL" id="TDD67514.1"/>
    </source>
</evidence>
<gene>
    <name evidence="2" type="ORF">E1262_18855</name>
</gene>
<dbReference type="EMBL" id="SMLB01000028">
    <property type="protein sequence ID" value="TDD67514.1"/>
    <property type="molecule type" value="Genomic_DNA"/>
</dbReference>
<comment type="similarity">
    <text evidence="1">Belongs to the ROK (NagC/XylR) family.</text>
</comment>
<dbReference type="InterPro" id="IPR043129">
    <property type="entry name" value="ATPase_NBD"/>
</dbReference>
<dbReference type="Gene3D" id="1.10.10.10">
    <property type="entry name" value="Winged helix-like DNA-binding domain superfamily/Winged helix DNA-binding domain"/>
    <property type="match status" value="1"/>
</dbReference>
<keyword evidence="3" id="KW-1185">Reference proteome</keyword>
<accession>A0A4R5A9X7</accession>
<dbReference type="PANTHER" id="PTHR18964:SF149">
    <property type="entry name" value="BIFUNCTIONAL UDP-N-ACETYLGLUCOSAMINE 2-EPIMERASE_N-ACETYLMANNOSAMINE KINASE"/>
    <property type="match status" value="1"/>
</dbReference>
<evidence type="ECO:0000313" key="3">
    <source>
        <dbReference type="Proteomes" id="UP000295217"/>
    </source>
</evidence>
<name>A0A4R5A9X7_9ACTN</name>
<dbReference type="SUPFAM" id="SSF53067">
    <property type="entry name" value="Actin-like ATPase domain"/>
    <property type="match status" value="1"/>
</dbReference>
<dbReference type="InterPro" id="IPR036388">
    <property type="entry name" value="WH-like_DNA-bd_sf"/>
</dbReference>
<dbReference type="Gene3D" id="3.30.420.40">
    <property type="match status" value="2"/>
</dbReference>
<dbReference type="PANTHER" id="PTHR18964">
    <property type="entry name" value="ROK (REPRESSOR, ORF, KINASE) FAMILY"/>
    <property type="match status" value="1"/>
</dbReference>
<comment type="caution">
    <text evidence="2">The sequence shown here is derived from an EMBL/GenBank/DDBJ whole genome shotgun (WGS) entry which is preliminary data.</text>
</comment>
<dbReference type="OrthoDB" id="3605644at2"/>
<dbReference type="AlphaFoldDB" id="A0A4R5A9X7"/>
<dbReference type="InterPro" id="IPR000600">
    <property type="entry name" value="ROK"/>
</dbReference>
<dbReference type="SUPFAM" id="SSF46785">
    <property type="entry name" value="Winged helix' DNA-binding domain"/>
    <property type="match status" value="1"/>
</dbReference>
<dbReference type="InterPro" id="IPR036390">
    <property type="entry name" value="WH_DNA-bd_sf"/>
</dbReference>
<reference evidence="2 3" key="1">
    <citation type="submission" date="2019-02" db="EMBL/GenBank/DDBJ databases">
        <title>Draft genome sequences of novel Actinobacteria.</title>
        <authorList>
            <person name="Sahin N."/>
            <person name="Ay H."/>
            <person name="Saygin H."/>
        </authorList>
    </citation>
    <scope>NUCLEOTIDE SEQUENCE [LARGE SCALE GENOMIC DNA]</scope>
    <source>
        <strain evidence="2 3">8K307</strain>
    </source>
</reference>
<dbReference type="Proteomes" id="UP000295217">
    <property type="component" value="Unassembled WGS sequence"/>
</dbReference>
<protein>
    <submittedName>
        <fullName evidence="2">ROK family protein</fullName>
    </submittedName>
</protein>